<dbReference type="AlphaFoldDB" id="A0A1N7Q9I5"/>
<evidence type="ECO:0000313" key="7">
    <source>
        <dbReference type="Proteomes" id="UP000185639"/>
    </source>
</evidence>
<organism evidence="6 7">
    <name type="scientific">Thalassolituus maritimus</name>
    <dbReference type="NCBI Taxonomy" id="484498"/>
    <lineage>
        <taxon>Bacteria</taxon>
        <taxon>Pseudomonadati</taxon>
        <taxon>Pseudomonadota</taxon>
        <taxon>Gammaproteobacteria</taxon>
        <taxon>Oceanospirillales</taxon>
        <taxon>Oceanospirillaceae</taxon>
        <taxon>Thalassolituus</taxon>
    </lineage>
</organism>
<comment type="subcellular location">
    <subcellularLocation>
        <location evidence="1">Cell outer membrane</location>
    </subcellularLocation>
</comment>
<dbReference type="GO" id="GO:0015288">
    <property type="term" value="F:porin activity"/>
    <property type="evidence" value="ECO:0007669"/>
    <property type="project" value="TreeGrafter"/>
</dbReference>
<dbReference type="STRING" id="484498.SAMN05421686_11634"/>
<evidence type="ECO:0000256" key="4">
    <source>
        <dbReference type="ARBA" id="ARBA00023136"/>
    </source>
</evidence>
<dbReference type="EMBL" id="FTOH01000016">
    <property type="protein sequence ID" value="SIT19513.1"/>
    <property type="molecule type" value="Genomic_DNA"/>
</dbReference>
<dbReference type="GO" id="GO:1990281">
    <property type="term" value="C:efflux pump complex"/>
    <property type="evidence" value="ECO:0007669"/>
    <property type="project" value="TreeGrafter"/>
</dbReference>
<evidence type="ECO:0000256" key="5">
    <source>
        <dbReference type="ARBA" id="ARBA00023237"/>
    </source>
</evidence>
<evidence type="ECO:0000313" key="6">
    <source>
        <dbReference type="EMBL" id="SIT19513.1"/>
    </source>
</evidence>
<evidence type="ECO:0000256" key="2">
    <source>
        <dbReference type="ARBA" id="ARBA00022452"/>
    </source>
</evidence>
<dbReference type="Proteomes" id="UP000185639">
    <property type="component" value="Unassembled WGS sequence"/>
</dbReference>
<dbReference type="RefSeq" id="WP_076518127.1">
    <property type="nucleotide sequence ID" value="NZ_FTOH01000016.1"/>
</dbReference>
<dbReference type="GO" id="GO:0015562">
    <property type="term" value="F:efflux transmembrane transporter activity"/>
    <property type="evidence" value="ECO:0007669"/>
    <property type="project" value="InterPro"/>
</dbReference>
<dbReference type="GO" id="GO:0009279">
    <property type="term" value="C:cell outer membrane"/>
    <property type="evidence" value="ECO:0007669"/>
    <property type="project" value="UniProtKB-SubCell"/>
</dbReference>
<reference evidence="7" key="1">
    <citation type="submission" date="2017-01" db="EMBL/GenBank/DDBJ databases">
        <authorList>
            <person name="Varghese N."/>
            <person name="Submissions S."/>
        </authorList>
    </citation>
    <scope>NUCLEOTIDE SEQUENCE [LARGE SCALE GENOMIC DNA]</scope>
    <source>
        <strain evidence="7">DSM 24913</strain>
    </source>
</reference>
<proteinExistence type="predicted"/>
<keyword evidence="7" id="KW-1185">Reference proteome</keyword>
<name>A0A1N7Q9I5_9GAMM</name>
<accession>A0A1N7Q9I5</accession>
<keyword evidence="2" id="KW-1134">Transmembrane beta strand</keyword>
<dbReference type="PANTHER" id="PTHR30026:SF20">
    <property type="entry name" value="OUTER MEMBRANE PROTEIN TOLC"/>
    <property type="match status" value="1"/>
</dbReference>
<dbReference type="InterPro" id="IPR051906">
    <property type="entry name" value="TolC-like"/>
</dbReference>
<sequence length="435" mass="49171">MLVVKARDERGICLSPVRCLAGVVCIFSVLFFHDARATTLNETIELALQHSSLLRQQYFQTDLAVIDKSINEAERELELELHLQGGFGHVTMGKNASRYVKKGERFPLSAIVELSYPIDIWGIDDRDDKIADKTIQQRILEAEVVKHRTIVDVVNVYVALANGTLERHSQQQRVKFLSKKVEEAKQQLAVGLYTKPFVEQIIGEKVEAESLLADYDLSYSLNSLLYRRLTGQHPDSIDNEIGVPYFPDDIISIREGVDRSPQVRALQYALDVAQLQAKNTEASFRSTLELTANGGVQEGSIYLTERIYNYEFMLRWNIPLGNRASRAAANRSRTLISLQQEALQSTRELNESQILQLIRQHKIVAQQVGKLEEKLFVDVANLDATTRESNVGKSTEFEVMARRLDLLETQNLLKLNKNTLASIAYQIRGLLGIAD</sequence>
<protein>
    <submittedName>
        <fullName evidence="6">Outer membrane protein TolC</fullName>
    </submittedName>
</protein>
<keyword evidence="3" id="KW-0812">Transmembrane</keyword>
<keyword evidence="5" id="KW-0998">Cell outer membrane</keyword>
<evidence type="ECO:0000256" key="1">
    <source>
        <dbReference type="ARBA" id="ARBA00004442"/>
    </source>
</evidence>
<gene>
    <name evidence="6" type="ORF">SAMN05421686_11634</name>
</gene>
<keyword evidence="4" id="KW-0472">Membrane</keyword>
<dbReference type="SUPFAM" id="SSF56954">
    <property type="entry name" value="Outer membrane efflux proteins (OEP)"/>
    <property type="match status" value="1"/>
</dbReference>
<evidence type="ECO:0000256" key="3">
    <source>
        <dbReference type="ARBA" id="ARBA00022692"/>
    </source>
</evidence>
<dbReference type="PANTHER" id="PTHR30026">
    <property type="entry name" value="OUTER MEMBRANE PROTEIN TOLC"/>
    <property type="match status" value="1"/>
</dbReference>
<dbReference type="Gene3D" id="1.20.1600.10">
    <property type="entry name" value="Outer membrane efflux proteins (OEP)"/>
    <property type="match status" value="1"/>
</dbReference>